<dbReference type="Proteomes" id="UP000196036">
    <property type="component" value="Unassembled WGS sequence"/>
</dbReference>
<dbReference type="PROSITE" id="PS52016">
    <property type="entry name" value="TONB_DEPENDENT_REC_3"/>
    <property type="match status" value="1"/>
</dbReference>
<reference evidence="7" key="2">
    <citation type="journal article" date="2018" name="BMC Genomics">
        <title>Whole genome sequencing and function prediction of 133 gut anaerobes isolated from chicken caecum in pure cultures.</title>
        <authorList>
            <person name="Medvecky M."/>
            <person name="Cejkova D."/>
            <person name="Polansky O."/>
            <person name="Karasova D."/>
            <person name="Kubasova T."/>
            <person name="Cizek A."/>
            <person name="Rychlik I."/>
        </authorList>
    </citation>
    <scope>NUCLEOTIDE SEQUENCE</scope>
    <source>
        <strain evidence="7">An109</strain>
    </source>
</reference>
<evidence type="ECO:0000313" key="7">
    <source>
        <dbReference type="EMBL" id="OUQ73955.1"/>
    </source>
</evidence>
<dbReference type="Pfam" id="PF07715">
    <property type="entry name" value="Plug"/>
    <property type="match status" value="1"/>
</dbReference>
<evidence type="ECO:0000256" key="1">
    <source>
        <dbReference type="PROSITE-ProRule" id="PRU01360"/>
    </source>
</evidence>
<reference evidence="6" key="3">
    <citation type="submission" date="2023-08" db="EMBL/GenBank/DDBJ databases">
        <title>Mucin Metabolism Genes Underlie the Key Renovations of Bacteroides xylanisolvens Genomes in Captive Great Apes.</title>
        <authorList>
            <person name="Nishida A.H."/>
        </authorList>
    </citation>
    <scope>NUCLEOTIDE SEQUENCE</scope>
    <source>
        <strain evidence="6">P13.H9</strain>
    </source>
</reference>
<dbReference type="Gene3D" id="2.60.40.1120">
    <property type="entry name" value="Carboxypeptidase-like, regulatory domain"/>
    <property type="match status" value="1"/>
</dbReference>
<dbReference type="NCBIfam" id="TIGR04057">
    <property type="entry name" value="SusC_RagA_signa"/>
    <property type="match status" value="1"/>
</dbReference>
<dbReference type="InterPro" id="IPR012910">
    <property type="entry name" value="Plug_dom"/>
</dbReference>
<dbReference type="InterPro" id="IPR023997">
    <property type="entry name" value="TonB-dep_OMP_SusC/RagA_CS"/>
</dbReference>
<accession>A0A1Y4VXM4</accession>
<dbReference type="Pfam" id="PF13715">
    <property type="entry name" value="CarbopepD_reg_2"/>
    <property type="match status" value="1"/>
</dbReference>
<sequence>MKNKKQLISLVQKDNKNTIKLYSLLLFFCFLTFTSANAQTGKVSINLKNASVKELFNAIESQTPYRFSYRSVEVENKKGVTISVKNAKLKDLLIQELPKHHLSHIVQGNKIIVTPATDNQSSDKSNKVTGKVVDTNGEPIVGATIKEQGTTNGTITDMDGNFSFMVSPNTMIEISYIGYQEQRIKTVFGKSMFITLKEDTELLDEVVVVGYGIQKKVNLTGAVSVVDAKTIQNRPITNATQALQGAQGVYVNSAAGAQPGNDAATIRIRGMGTFSSAGNDPLFLIDGVPGTLTDVNPSDIASISVLKDAASASIYGSRAANGVVLVTTKKAEAGKFSVSYNNSFGLQQITYLPDAVWDPILYMKGFDKAYENEGRAPLYADIIEEYKEGMKVDPYTYPATDWFDLYFRDAFMQEHNIRISGGNDHIQTGLSVGYLDQEGVVNFTDAKKVSINFNSTIKYGQFKAGINVSANYRNYNEPHTGISDYMQLGMRALPVMTPYLADGSYGRSWVVTPGQNTFNNLLSCKDGENNYKQTRIVGSAFAEYIFPYDIKYNITLGVRKVDLTRRYFQPTTYTYNPKTLEPQKMIANTTAMNAANDDINPSISQTVNWNRSFNGKHNIAALLGMNYEEFNAWSFSAKGQDGYLDNELTEVGLATTFLKPSSSSSKVRLLSYFGRINYDYADRYLFEANLRYDGSSRFAKGHRWGLFPSFSAGWRIDQETFMENTQNWLSNLKLRVSWGQLGNQSIGLFQYTPVMSSGVNYIFGNTPATGYAMTQAVDPEISWETTTITNLALDFGIFNNSLSGSIEFFKKRTKDILRSVNQPSQVGNLTGAMRNIGTVDNTGLEANLAYRNNIGAFNYHVFGNVTYVKNEVVHIGGDDMINGKRITREGYPIDAYYLYICDGIFQSEDEVKHHAYQSANTHAGDLIFRDVSGPEGVPDGQITEDDRVVTGSSVPDFTYSFGLNLDYKGIGLNVFFQGVSGISTYPTHNLVYPYANGAGVTYEWLKRAWTPENTGGGFPRLLTTNSQHDNYTKSSTFWLRDASYLRLKNIQLSYDFPQKWIAPLKIASLKVFVNAENLLTFSDFDIFDPERSLTSDYIWSYPSVKSFTGGINVTF</sequence>
<dbReference type="Proteomes" id="UP001198461">
    <property type="component" value="Unassembled WGS sequence"/>
</dbReference>
<dbReference type="InterPro" id="IPR037066">
    <property type="entry name" value="Plug_dom_sf"/>
</dbReference>
<organism evidence="7 8">
    <name type="scientific">Bacteroides xylanisolvens</name>
    <dbReference type="NCBI Taxonomy" id="371601"/>
    <lineage>
        <taxon>Bacteria</taxon>
        <taxon>Pseudomonadati</taxon>
        <taxon>Bacteroidota</taxon>
        <taxon>Bacteroidia</taxon>
        <taxon>Bacteroidales</taxon>
        <taxon>Bacteroidaceae</taxon>
        <taxon>Bacteroides</taxon>
    </lineage>
</organism>
<feature type="signal peptide" evidence="3">
    <location>
        <begin position="1"/>
        <end position="38"/>
    </location>
</feature>
<dbReference type="AlphaFoldDB" id="A0A1Y4VXM4"/>
<dbReference type="InterPro" id="IPR039426">
    <property type="entry name" value="TonB-dep_rcpt-like"/>
</dbReference>
<feature type="domain" description="TonB-dependent receptor-like beta-barrel" evidence="4">
    <location>
        <begin position="593"/>
        <end position="1078"/>
    </location>
</feature>
<dbReference type="GO" id="GO:0009279">
    <property type="term" value="C:cell outer membrane"/>
    <property type="evidence" value="ECO:0007669"/>
    <property type="project" value="UniProtKB-SubCell"/>
</dbReference>
<keyword evidence="6" id="KW-0675">Receptor</keyword>
<dbReference type="FunFam" id="2.170.130.10:FF:000003">
    <property type="entry name" value="SusC/RagA family TonB-linked outer membrane protein"/>
    <property type="match status" value="1"/>
</dbReference>
<evidence type="ECO:0000259" key="5">
    <source>
        <dbReference type="Pfam" id="PF07715"/>
    </source>
</evidence>
<dbReference type="InterPro" id="IPR000531">
    <property type="entry name" value="Beta-barrel_TonB"/>
</dbReference>
<evidence type="ECO:0000313" key="6">
    <source>
        <dbReference type="EMBL" id="MCA4703775.1"/>
    </source>
</evidence>
<dbReference type="InterPro" id="IPR023996">
    <property type="entry name" value="TonB-dep_OMP_SusC/RagA"/>
</dbReference>
<feature type="domain" description="TonB-dependent receptor plug" evidence="5">
    <location>
        <begin position="216"/>
        <end position="323"/>
    </location>
</feature>
<dbReference type="InterPro" id="IPR008969">
    <property type="entry name" value="CarboxyPept-like_regulatory"/>
</dbReference>
<keyword evidence="1" id="KW-1134">Transmembrane beta strand</keyword>
<keyword evidence="2" id="KW-0798">TonB box</keyword>
<keyword evidence="1" id="KW-0812">Transmembrane</keyword>
<dbReference type="RefSeq" id="WP_004299232.1">
    <property type="nucleotide sequence ID" value="NZ_JAASHA010000002.1"/>
</dbReference>
<proteinExistence type="inferred from homology"/>
<dbReference type="SUPFAM" id="SSF49464">
    <property type="entry name" value="Carboxypeptidase regulatory domain-like"/>
    <property type="match status" value="1"/>
</dbReference>
<evidence type="ECO:0000256" key="2">
    <source>
        <dbReference type="RuleBase" id="RU003357"/>
    </source>
</evidence>
<gene>
    <name evidence="7" type="ORF">B5E52_01825</name>
    <name evidence="6" type="ORF">LD004_09110</name>
</gene>
<dbReference type="Gene3D" id="2.170.130.10">
    <property type="entry name" value="TonB-dependent receptor, plug domain"/>
    <property type="match status" value="1"/>
</dbReference>
<reference evidence="8" key="1">
    <citation type="submission" date="2017-04" db="EMBL/GenBank/DDBJ databases">
        <title>Function of individual gut microbiota members based on whole genome sequencing of pure cultures obtained from chicken caecum.</title>
        <authorList>
            <person name="Medvecky M."/>
            <person name="Cejkova D."/>
            <person name="Polansky O."/>
            <person name="Karasova D."/>
            <person name="Kubasova T."/>
            <person name="Cizek A."/>
            <person name="Rychlik I."/>
        </authorList>
    </citation>
    <scope>NUCLEOTIDE SEQUENCE [LARGE SCALE GENOMIC DNA]</scope>
    <source>
        <strain evidence="8">An109</strain>
    </source>
</reference>
<dbReference type="NCBIfam" id="TIGR04056">
    <property type="entry name" value="OMP_RagA_SusC"/>
    <property type="match status" value="1"/>
</dbReference>
<evidence type="ECO:0000313" key="8">
    <source>
        <dbReference type="Proteomes" id="UP000196036"/>
    </source>
</evidence>
<name>A0A1Y4VXM4_9BACE</name>
<keyword evidence="3" id="KW-0732">Signal</keyword>
<keyword evidence="1" id="KW-0813">Transport</keyword>
<keyword evidence="1 2" id="KW-0472">Membrane</keyword>
<keyword evidence="1" id="KW-0998">Cell outer membrane</keyword>
<feature type="chain" id="PRO_5011005689" evidence="3">
    <location>
        <begin position="39"/>
        <end position="1115"/>
    </location>
</feature>
<comment type="caution">
    <text evidence="7">The sequence shown here is derived from an EMBL/GenBank/DDBJ whole genome shotgun (WGS) entry which is preliminary data.</text>
</comment>
<dbReference type="EMBL" id="JAIWYE010000018">
    <property type="protein sequence ID" value="MCA4703775.1"/>
    <property type="molecule type" value="Genomic_DNA"/>
</dbReference>
<dbReference type="FunFam" id="2.60.40.1120:FF:000003">
    <property type="entry name" value="Outer membrane protein Omp121"/>
    <property type="match status" value="1"/>
</dbReference>
<evidence type="ECO:0000259" key="4">
    <source>
        <dbReference type="Pfam" id="PF00593"/>
    </source>
</evidence>
<comment type="subcellular location">
    <subcellularLocation>
        <location evidence="1">Cell outer membrane</location>
        <topology evidence="1">Multi-pass membrane protein</topology>
    </subcellularLocation>
</comment>
<dbReference type="EMBL" id="NFLW01000002">
    <property type="protein sequence ID" value="OUQ73955.1"/>
    <property type="molecule type" value="Genomic_DNA"/>
</dbReference>
<protein>
    <submittedName>
        <fullName evidence="7">SusC/RagA family TonB-linked outer membrane protein</fullName>
    </submittedName>
    <submittedName>
        <fullName evidence="6">TonB-dependent receptor</fullName>
    </submittedName>
</protein>
<dbReference type="Pfam" id="PF00593">
    <property type="entry name" value="TonB_dep_Rec_b-barrel"/>
    <property type="match status" value="1"/>
</dbReference>
<dbReference type="GeneID" id="29453329"/>
<evidence type="ECO:0000256" key="3">
    <source>
        <dbReference type="SAM" id="SignalP"/>
    </source>
</evidence>
<comment type="similarity">
    <text evidence="1 2">Belongs to the TonB-dependent receptor family.</text>
</comment>
<dbReference type="SUPFAM" id="SSF56935">
    <property type="entry name" value="Porins"/>
    <property type="match status" value="1"/>
</dbReference>